<feature type="domain" description="Core-binding (CB)" evidence="7">
    <location>
        <begin position="66"/>
        <end position="149"/>
    </location>
</feature>
<dbReference type="InterPro" id="IPR010998">
    <property type="entry name" value="Integrase_recombinase_N"/>
</dbReference>
<dbReference type="PROSITE" id="PS51900">
    <property type="entry name" value="CB"/>
    <property type="match status" value="1"/>
</dbReference>
<dbReference type="PROSITE" id="PS51898">
    <property type="entry name" value="TYR_RECOMBINASE"/>
    <property type="match status" value="1"/>
</dbReference>
<dbReference type="AlphaFoldDB" id="A0A4Y8IGK2"/>
<dbReference type="Proteomes" id="UP000297975">
    <property type="component" value="Unassembled WGS sequence"/>
</dbReference>
<dbReference type="InterPro" id="IPR004107">
    <property type="entry name" value="Integrase_SAM-like_N"/>
</dbReference>
<dbReference type="Gene3D" id="1.10.150.130">
    <property type="match status" value="1"/>
</dbReference>
<evidence type="ECO:0000256" key="2">
    <source>
        <dbReference type="ARBA" id="ARBA00022908"/>
    </source>
</evidence>
<dbReference type="InterPro" id="IPR013762">
    <property type="entry name" value="Integrase-like_cat_sf"/>
</dbReference>
<feature type="domain" description="Tyr recombinase" evidence="6">
    <location>
        <begin position="170"/>
        <end position="367"/>
    </location>
</feature>
<keyword evidence="3 5" id="KW-0238">DNA-binding</keyword>
<proteinExistence type="inferred from homology"/>
<evidence type="ECO:0000259" key="7">
    <source>
        <dbReference type="PROSITE" id="PS51900"/>
    </source>
</evidence>
<evidence type="ECO:0000256" key="1">
    <source>
        <dbReference type="ARBA" id="ARBA00008857"/>
    </source>
</evidence>
<dbReference type="Gene3D" id="1.10.443.10">
    <property type="entry name" value="Intergrase catalytic core"/>
    <property type="match status" value="1"/>
</dbReference>
<dbReference type="PANTHER" id="PTHR30349:SF64">
    <property type="entry name" value="PROPHAGE INTEGRASE INTD-RELATED"/>
    <property type="match status" value="1"/>
</dbReference>
<sequence length="380" mass="44351">MLNFDKIIKKKKKGYYFRIDVGQNPNTGKRKQQSFGPFKTKGIASKELIKVKNQIDEGSYFRESNDNFGDFVEKWFETSYTRSVEETTAESRRYLLNNHILTHFRHKSINEITTFDIDCFYADKLDEDYSPSYIRQMHNMLNKSFDQAVRWSLIKINPVMNANPPKIITKEKLTWSVEQVNLFRSLIINLNFEMAYILTIFTGMRRGEVLGLKWEDVDLTKGKISIKRSLSFVKGKGLIFKAPKTAKSKRQISISDYLISLLKKQKYKQERQIKKDSSYNENNLVVCSEIGKPVDPSNLLRQFSRLIKKAELPKISFHDLRHTHATILMQQGENPKVVSERLGHSRVGITLDLYSHVNDDLQERAAQKFEESLFKDKNNN</sequence>
<evidence type="ECO:0000256" key="3">
    <source>
        <dbReference type="ARBA" id="ARBA00023125"/>
    </source>
</evidence>
<protein>
    <submittedName>
        <fullName evidence="8">Site-specific integrase</fullName>
    </submittedName>
</protein>
<evidence type="ECO:0000313" key="8">
    <source>
        <dbReference type="EMBL" id="TFB14161.1"/>
    </source>
</evidence>
<dbReference type="OrthoDB" id="9803188at2"/>
<keyword evidence="4" id="KW-0233">DNA recombination</keyword>
<comment type="caution">
    <text evidence="8">The sequence shown here is derived from an EMBL/GenBank/DDBJ whole genome shotgun (WGS) entry which is preliminary data.</text>
</comment>
<dbReference type="Pfam" id="PF14657">
    <property type="entry name" value="Arm-DNA-bind_4"/>
    <property type="match status" value="1"/>
</dbReference>
<name>A0A4Y8IGK2_9BACI</name>
<dbReference type="CDD" id="cd01189">
    <property type="entry name" value="INT_ICEBs1_C_like"/>
    <property type="match status" value="1"/>
</dbReference>
<dbReference type="GO" id="GO:0006310">
    <property type="term" value="P:DNA recombination"/>
    <property type="evidence" value="ECO:0007669"/>
    <property type="project" value="UniProtKB-KW"/>
</dbReference>
<dbReference type="InterPro" id="IPR011010">
    <property type="entry name" value="DNA_brk_join_enz"/>
</dbReference>
<accession>A0A4Y8IGK2</accession>
<dbReference type="InterPro" id="IPR002104">
    <property type="entry name" value="Integrase_catalytic"/>
</dbReference>
<dbReference type="InterPro" id="IPR028259">
    <property type="entry name" value="AP2-like_int_N"/>
</dbReference>
<evidence type="ECO:0000256" key="5">
    <source>
        <dbReference type="PROSITE-ProRule" id="PRU01248"/>
    </source>
</evidence>
<evidence type="ECO:0000259" key="6">
    <source>
        <dbReference type="PROSITE" id="PS51898"/>
    </source>
</evidence>
<evidence type="ECO:0000313" key="9">
    <source>
        <dbReference type="Proteomes" id="UP000297975"/>
    </source>
</evidence>
<dbReference type="Pfam" id="PF00589">
    <property type="entry name" value="Phage_integrase"/>
    <property type="match status" value="1"/>
</dbReference>
<dbReference type="EMBL" id="SOPW01000019">
    <property type="protein sequence ID" value="TFB14161.1"/>
    <property type="molecule type" value="Genomic_DNA"/>
</dbReference>
<dbReference type="GO" id="GO:0003677">
    <property type="term" value="F:DNA binding"/>
    <property type="evidence" value="ECO:0007669"/>
    <property type="project" value="UniProtKB-UniRule"/>
</dbReference>
<comment type="similarity">
    <text evidence="1">Belongs to the 'phage' integrase family.</text>
</comment>
<keyword evidence="9" id="KW-1185">Reference proteome</keyword>
<dbReference type="InterPro" id="IPR044068">
    <property type="entry name" value="CB"/>
</dbReference>
<dbReference type="SUPFAM" id="SSF56349">
    <property type="entry name" value="DNA breaking-rejoining enzymes"/>
    <property type="match status" value="1"/>
</dbReference>
<dbReference type="Pfam" id="PF14659">
    <property type="entry name" value="Phage_int_SAM_3"/>
    <property type="match status" value="1"/>
</dbReference>
<reference evidence="8 9" key="1">
    <citation type="submission" date="2019-03" db="EMBL/GenBank/DDBJ databases">
        <authorList>
            <person name="He R.-H."/>
        </authorList>
    </citation>
    <scope>NUCLEOTIDE SEQUENCE [LARGE SCALE GENOMIC DNA]</scope>
    <source>
        <strain evidence="9">SH 714</strain>
    </source>
</reference>
<dbReference type="GO" id="GO:0015074">
    <property type="term" value="P:DNA integration"/>
    <property type="evidence" value="ECO:0007669"/>
    <property type="project" value="UniProtKB-KW"/>
</dbReference>
<dbReference type="InterPro" id="IPR050090">
    <property type="entry name" value="Tyrosine_recombinase_XerCD"/>
</dbReference>
<evidence type="ECO:0000256" key="4">
    <source>
        <dbReference type="ARBA" id="ARBA00023172"/>
    </source>
</evidence>
<dbReference type="PANTHER" id="PTHR30349">
    <property type="entry name" value="PHAGE INTEGRASE-RELATED"/>
    <property type="match status" value="1"/>
</dbReference>
<gene>
    <name evidence="8" type="ORF">E3U55_14480</name>
</gene>
<organism evidence="8 9">
    <name type="scientific">Filobacillus milosensis</name>
    <dbReference type="NCBI Taxonomy" id="94137"/>
    <lineage>
        <taxon>Bacteria</taxon>
        <taxon>Bacillati</taxon>
        <taxon>Bacillota</taxon>
        <taxon>Bacilli</taxon>
        <taxon>Bacillales</taxon>
        <taxon>Bacillaceae</taxon>
        <taxon>Filobacillus</taxon>
    </lineage>
</organism>
<keyword evidence="2" id="KW-0229">DNA integration</keyword>